<dbReference type="PROSITE" id="PS00135">
    <property type="entry name" value="TRYPSIN_SER"/>
    <property type="match status" value="1"/>
</dbReference>
<dbReference type="Pfam" id="PF00089">
    <property type="entry name" value="Trypsin"/>
    <property type="match status" value="1"/>
</dbReference>
<dbReference type="GO" id="GO:0006508">
    <property type="term" value="P:proteolysis"/>
    <property type="evidence" value="ECO:0007669"/>
    <property type="project" value="InterPro"/>
</dbReference>
<keyword evidence="9" id="KW-1185">Reference proteome</keyword>
<dbReference type="SUPFAM" id="SSF50494">
    <property type="entry name" value="Trypsin-like serine proteases"/>
    <property type="match status" value="1"/>
</dbReference>
<dbReference type="AlphaFoldDB" id="A0A667ZJ81"/>
<dbReference type="InterPro" id="IPR001314">
    <property type="entry name" value="Peptidase_S1A"/>
</dbReference>
<dbReference type="InterPro" id="IPR001254">
    <property type="entry name" value="Trypsin_dom"/>
</dbReference>
<name>A0A667ZJ81_9TELE</name>
<reference evidence="8" key="3">
    <citation type="submission" date="2025-09" db="UniProtKB">
        <authorList>
            <consortium name="Ensembl"/>
        </authorList>
    </citation>
    <scope>IDENTIFICATION</scope>
</reference>
<dbReference type="InParanoid" id="A0A667ZJ81"/>
<reference evidence="8" key="2">
    <citation type="submission" date="2025-08" db="UniProtKB">
        <authorList>
            <consortium name="Ensembl"/>
        </authorList>
    </citation>
    <scope>IDENTIFICATION</scope>
</reference>
<evidence type="ECO:0000256" key="6">
    <source>
        <dbReference type="SAM" id="SignalP"/>
    </source>
</evidence>
<dbReference type="EC" id="3.4.21.4" evidence="5"/>
<dbReference type="InterPro" id="IPR033116">
    <property type="entry name" value="TRYPSIN_SER"/>
</dbReference>
<comment type="subcellular location">
    <subcellularLocation>
        <location evidence="1">Secreted</location>
        <location evidence="1">Extracellular space</location>
    </subcellularLocation>
</comment>
<evidence type="ECO:0000256" key="3">
    <source>
        <dbReference type="ARBA" id="ARBA00023157"/>
    </source>
</evidence>
<keyword evidence="6" id="KW-0732">Signal</keyword>
<dbReference type="GO" id="GO:0004252">
    <property type="term" value="F:serine-type endopeptidase activity"/>
    <property type="evidence" value="ECO:0007669"/>
    <property type="project" value="UniProtKB-EC"/>
</dbReference>
<evidence type="ECO:0000313" key="8">
    <source>
        <dbReference type="Ensembl" id="ENSMMDP00005032886.1"/>
    </source>
</evidence>
<dbReference type="GeneTree" id="ENSGT00910000144271"/>
<dbReference type="PROSITE" id="PS50240">
    <property type="entry name" value="TRYPSIN_DOM"/>
    <property type="match status" value="1"/>
</dbReference>
<dbReference type="GO" id="GO:0005576">
    <property type="term" value="C:extracellular region"/>
    <property type="evidence" value="ECO:0007669"/>
    <property type="project" value="UniProtKB-SubCell"/>
</dbReference>
<dbReference type="InterPro" id="IPR043504">
    <property type="entry name" value="Peptidase_S1_PA_chymotrypsin"/>
</dbReference>
<dbReference type="PANTHER" id="PTHR24271">
    <property type="entry name" value="KALLIKREIN-RELATED"/>
    <property type="match status" value="1"/>
</dbReference>
<keyword evidence="3" id="KW-1015">Disulfide bond</keyword>
<organism evidence="8 9">
    <name type="scientific">Myripristis murdjan</name>
    <name type="common">pinecone soldierfish</name>
    <dbReference type="NCBI Taxonomy" id="586833"/>
    <lineage>
        <taxon>Eukaryota</taxon>
        <taxon>Metazoa</taxon>
        <taxon>Chordata</taxon>
        <taxon>Craniata</taxon>
        <taxon>Vertebrata</taxon>
        <taxon>Euteleostomi</taxon>
        <taxon>Actinopterygii</taxon>
        <taxon>Neopterygii</taxon>
        <taxon>Teleostei</taxon>
        <taxon>Neoteleostei</taxon>
        <taxon>Acanthomorphata</taxon>
        <taxon>Holocentriformes</taxon>
        <taxon>Holocentridae</taxon>
        <taxon>Myripristis</taxon>
    </lineage>
</organism>
<comment type="catalytic activity">
    <reaction evidence="4">
        <text>Preferential cleavage: Arg-|-Xaa, Lys-|-Xaa.</text>
        <dbReference type="EC" id="3.4.21.4"/>
    </reaction>
</comment>
<dbReference type="PANTHER" id="PTHR24271:SF80">
    <property type="entry name" value="GRANZYME 3, TANDEM DUPLICATE 1-RELATED"/>
    <property type="match status" value="1"/>
</dbReference>
<evidence type="ECO:0000256" key="1">
    <source>
        <dbReference type="ARBA" id="ARBA00004239"/>
    </source>
</evidence>
<gene>
    <name evidence="8" type="primary">LOC115379543</name>
</gene>
<dbReference type="SMART" id="SM00020">
    <property type="entry name" value="Tryp_SPc"/>
    <property type="match status" value="1"/>
</dbReference>
<dbReference type="Ensembl" id="ENSMMDT00005033619.1">
    <property type="protein sequence ID" value="ENSMMDP00005032886.1"/>
    <property type="gene ID" value="ENSMMDG00005015446.1"/>
</dbReference>
<evidence type="ECO:0000313" key="9">
    <source>
        <dbReference type="Proteomes" id="UP000472263"/>
    </source>
</evidence>
<accession>A0A667ZJ81</accession>
<dbReference type="FunFam" id="2.40.10.10:FF:000005">
    <property type="entry name" value="Serine protease 37"/>
    <property type="match status" value="1"/>
</dbReference>
<proteinExistence type="predicted"/>
<evidence type="ECO:0000256" key="2">
    <source>
        <dbReference type="ARBA" id="ARBA00023145"/>
    </source>
</evidence>
<evidence type="ECO:0000256" key="4">
    <source>
        <dbReference type="ARBA" id="ARBA00036320"/>
    </source>
</evidence>
<keyword evidence="2" id="KW-0865">Zymogen</keyword>
<dbReference type="Gene3D" id="2.40.10.10">
    <property type="entry name" value="Trypsin-like serine proteases"/>
    <property type="match status" value="2"/>
</dbReference>
<feature type="signal peptide" evidence="6">
    <location>
        <begin position="1"/>
        <end position="19"/>
    </location>
</feature>
<dbReference type="Proteomes" id="UP000472263">
    <property type="component" value="Chromosome 21"/>
</dbReference>
<feature type="chain" id="PRO_5025613109" description="trypsin" evidence="6">
    <location>
        <begin position="20"/>
        <end position="254"/>
    </location>
</feature>
<dbReference type="CDD" id="cd00190">
    <property type="entry name" value="Tryp_SPc"/>
    <property type="match status" value="1"/>
</dbReference>
<reference evidence="8" key="1">
    <citation type="submission" date="2019-06" db="EMBL/GenBank/DDBJ databases">
        <authorList>
            <consortium name="Wellcome Sanger Institute Data Sharing"/>
        </authorList>
    </citation>
    <scope>NUCLEOTIDE SEQUENCE [LARGE SCALE GENOMIC DNA]</scope>
</reference>
<protein>
    <recommendedName>
        <fullName evidence="5">trypsin</fullName>
        <ecNumber evidence="5">3.4.21.4</ecNumber>
    </recommendedName>
</protein>
<evidence type="ECO:0000256" key="5">
    <source>
        <dbReference type="ARBA" id="ARBA00038868"/>
    </source>
</evidence>
<dbReference type="InterPro" id="IPR009003">
    <property type="entry name" value="Peptidase_S1_PA"/>
</dbReference>
<dbReference type="FunCoup" id="A0A667ZJ81">
    <property type="interactions" value="928"/>
</dbReference>
<sequence length="254" mass="28291">NMIQFGIIFLLQLLHLTGASESGIVGGHDAKPHSRPYMVSLQVGPHQTCGGILIRSDFVLTAAHYDLTVVLGAHDITKNENTQQRISEGKCYKHPKYTGDFFYDIMLIKLKTNATLNDFVKTIELPKKNGKTRANIKCIAAGWGRTGPSKPTSAVLREVMVKVQFDNECSYKWGHYFNSEHMMCTHSDKRKGGICQGDSGGPLICEEKLRGISAYSKQCGCDDPKFPHVFMKIGFFLPWIKEVILARVPILSVS</sequence>
<dbReference type="PRINTS" id="PR00722">
    <property type="entry name" value="CHYMOTRYPSIN"/>
</dbReference>
<feature type="domain" description="Peptidase S1" evidence="7">
    <location>
        <begin position="24"/>
        <end position="245"/>
    </location>
</feature>
<evidence type="ECO:0000259" key="7">
    <source>
        <dbReference type="PROSITE" id="PS50240"/>
    </source>
</evidence>